<feature type="compositionally biased region" description="Polar residues" evidence="2">
    <location>
        <begin position="1"/>
        <end position="14"/>
    </location>
</feature>
<comment type="caution">
    <text evidence="3">The sequence shown here is derived from an EMBL/GenBank/DDBJ whole genome shotgun (WGS) entry which is preliminary data.</text>
</comment>
<reference evidence="3" key="1">
    <citation type="submission" date="2020-05" db="EMBL/GenBank/DDBJ databases">
        <title>Phylogenomic resolution of chytrid fungi.</title>
        <authorList>
            <person name="Stajich J.E."/>
            <person name="Amses K."/>
            <person name="Simmons R."/>
            <person name="Seto K."/>
            <person name="Myers J."/>
            <person name="Bonds A."/>
            <person name="Quandt C.A."/>
            <person name="Barry K."/>
            <person name="Liu P."/>
            <person name="Grigoriev I."/>
            <person name="Longcore J.E."/>
            <person name="James T.Y."/>
        </authorList>
    </citation>
    <scope>NUCLEOTIDE SEQUENCE</scope>
    <source>
        <strain evidence="3">JEL0513</strain>
    </source>
</reference>
<feature type="compositionally biased region" description="Low complexity" evidence="2">
    <location>
        <begin position="15"/>
        <end position="34"/>
    </location>
</feature>
<protein>
    <recommendedName>
        <fullName evidence="5">EF-hand domain-containing protein</fullName>
    </recommendedName>
</protein>
<organism evidence="3 4">
    <name type="scientific">Physocladia obscura</name>
    <dbReference type="NCBI Taxonomy" id="109957"/>
    <lineage>
        <taxon>Eukaryota</taxon>
        <taxon>Fungi</taxon>
        <taxon>Fungi incertae sedis</taxon>
        <taxon>Chytridiomycota</taxon>
        <taxon>Chytridiomycota incertae sedis</taxon>
        <taxon>Chytridiomycetes</taxon>
        <taxon>Chytridiales</taxon>
        <taxon>Chytriomycetaceae</taxon>
        <taxon>Physocladia</taxon>
    </lineage>
</organism>
<dbReference type="SUPFAM" id="SSF47473">
    <property type="entry name" value="EF-hand"/>
    <property type="match status" value="1"/>
</dbReference>
<evidence type="ECO:0000313" key="3">
    <source>
        <dbReference type="EMBL" id="KAJ3110088.1"/>
    </source>
</evidence>
<evidence type="ECO:0008006" key="5">
    <source>
        <dbReference type="Google" id="ProtNLM"/>
    </source>
</evidence>
<keyword evidence="1" id="KW-0106">Calcium</keyword>
<name>A0AAD5XDD0_9FUNG</name>
<evidence type="ECO:0000256" key="1">
    <source>
        <dbReference type="ARBA" id="ARBA00022837"/>
    </source>
</evidence>
<evidence type="ECO:0000313" key="4">
    <source>
        <dbReference type="Proteomes" id="UP001211907"/>
    </source>
</evidence>
<proteinExistence type="predicted"/>
<dbReference type="InterPro" id="IPR018247">
    <property type="entry name" value="EF_Hand_1_Ca_BS"/>
</dbReference>
<sequence>MRKFQTSAKQQPSAVNPSNTPTQQQPAPASTQVPRSFSVITNNVQPRATSAVTAKLSTKSRAHVETFRPITADDISMAISVISRAATTTPSPYSTHNNKSFTQRLPRTVTTSTFPSSAIAAIHQDEKSRNEYERTELLFLSNALPQKKITNTDLSAFLSRYFPTSNTTSTNDDESSSPKTAAFLSDSFLLIPHRDREGGTDDASVSRDFLHALLVGGSSGSGSGGAGKSFPQDFFDDAFSLIEPINQDFITDASLKRLIKCIDSVNKLTAAGGDMLRRGDLQALRERFDRDKDGVIGKDDWKKMNMAAPKSPH</sequence>
<gene>
    <name evidence="3" type="ORF">HK100_003160</name>
</gene>
<dbReference type="EMBL" id="JADGJH010001772">
    <property type="protein sequence ID" value="KAJ3110088.1"/>
    <property type="molecule type" value="Genomic_DNA"/>
</dbReference>
<dbReference type="Proteomes" id="UP001211907">
    <property type="component" value="Unassembled WGS sequence"/>
</dbReference>
<dbReference type="AlphaFoldDB" id="A0AAD5XDD0"/>
<accession>A0AAD5XDD0</accession>
<feature type="region of interest" description="Disordered" evidence="2">
    <location>
        <begin position="1"/>
        <end position="44"/>
    </location>
</feature>
<dbReference type="InterPro" id="IPR011992">
    <property type="entry name" value="EF-hand-dom_pair"/>
</dbReference>
<keyword evidence="4" id="KW-1185">Reference proteome</keyword>
<evidence type="ECO:0000256" key="2">
    <source>
        <dbReference type="SAM" id="MobiDB-lite"/>
    </source>
</evidence>
<dbReference type="PROSITE" id="PS00018">
    <property type="entry name" value="EF_HAND_1"/>
    <property type="match status" value="1"/>
</dbReference>